<dbReference type="FunFam" id="3.40.640.10:FF:000089">
    <property type="entry name" value="Aminotransferase, DegT/DnrJ/EryC1/StrS family"/>
    <property type="match status" value="1"/>
</dbReference>
<proteinExistence type="inferred from homology"/>
<dbReference type="EMBL" id="AP018694">
    <property type="protein sequence ID" value="BBE16342.1"/>
    <property type="molecule type" value="Genomic_DNA"/>
</dbReference>
<dbReference type="Pfam" id="PF01041">
    <property type="entry name" value="DegT_DnrJ_EryC1"/>
    <property type="match status" value="1"/>
</dbReference>
<evidence type="ECO:0000313" key="6">
    <source>
        <dbReference type="EMBL" id="BBE16342.1"/>
    </source>
</evidence>
<dbReference type="PIRSF" id="PIRSF000390">
    <property type="entry name" value="PLP_StrS"/>
    <property type="match status" value="1"/>
</dbReference>
<dbReference type="InterPro" id="IPR015424">
    <property type="entry name" value="PyrdxlP-dep_Trfase"/>
</dbReference>
<dbReference type="Gene3D" id="3.90.1150.10">
    <property type="entry name" value="Aspartate Aminotransferase, domain 1"/>
    <property type="match status" value="1"/>
</dbReference>
<dbReference type="InterPro" id="IPR015422">
    <property type="entry name" value="PyrdxlP-dep_Trfase_small"/>
</dbReference>
<evidence type="ECO:0000256" key="1">
    <source>
        <dbReference type="ARBA" id="ARBA00022898"/>
    </source>
</evidence>
<evidence type="ECO:0000256" key="5">
    <source>
        <dbReference type="RuleBase" id="RU004508"/>
    </source>
</evidence>
<name>A0A5K7S469_9BACT</name>
<dbReference type="AlphaFoldDB" id="A0A5K7S469"/>
<feature type="active site" description="Proton acceptor" evidence="3">
    <location>
        <position position="191"/>
    </location>
</feature>
<evidence type="ECO:0000256" key="3">
    <source>
        <dbReference type="PIRSR" id="PIRSR000390-1"/>
    </source>
</evidence>
<comment type="similarity">
    <text evidence="2 5">Belongs to the DegT/DnrJ/EryC1 family.</text>
</comment>
<feature type="modified residue" description="N6-(pyridoxal phosphate)lysine" evidence="4">
    <location>
        <position position="191"/>
    </location>
</feature>
<dbReference type="InterPro" id="IPR015421">
    <property type="entry name" value="PyrdxlP-dep_Trfase_major"/>
</dbReference>
<dbReference type="GO" id="GO:0000271">
    <property type="term" value="P:polysaccharide biosynthetic process"/>
    <property type="evidence" value="ECO:0007669"/>
    <property type="project" value="TreeGrafter"/>
</dbReference>
<sequence>MNIQMVDLYSQYQKIKDEIDRAMQEVIRSSVFVKGGKVNEFEDNLKEYLDVKHVISCGNGTDALQIALMALDLKEGDEVITTPFTFVSTLEVLALMKLKPVLVDVDPNSFNIRPDLINQHINHLTKAIVPVHLYGQCADMETLNEIARENNLFVIEDACQALGTEYIFRNGMTARAGTIGDIACNSFFPTKNLGAFGDGGALFTNNDELAKNMRSIANHGMSKRYYYQQIGLNSRLDAIQAAILDVKLKYLDQYIAARQAAADFYDQKLSKISGLTIPARVSYSSHTFHQYTIQVPEKRDALHKFLADKNIPSMIYYPVPLHLQEAYSYLGYKKGDFPVSEKLSEQVLSLPMHTELTVEQLDYITSAIREFFN</sequence>
<dbReference type="KEGG" id="anf:AQPE_0480"/>
<dbReference type="PANTHER" id="PTHR30244:SF36">
    <property type="entry name" value="3-OXO-GLUCOSE-6-PHOSPHATE:GLUTAMATE AMINOTRANSFERASE"/>
    <property type="match status" value="1"/>
</dbReference>
<evidence type="ECO:0000313" key="7">
    <source>
        <dbReference type="Proteomes" id="UP001193389"/>
    </source>
</evidence>
<dbReference type="InterPro" id="IPR000653">
    <property type="entry name" value="DegT/StrS_aminotransferase"/>
</dbReference>
<dbReference type="PANTHER" id="PTHR30244">
    <property type="entry name" value="TRANSAMINASE"/>
    <property type="match status" value="1"/>
</dbReference>
<gene>
    <name evidence="6" type="ORF">AQPE_0480</name>
</gene>
<dbReference type="GO" id="GO:0030170">
    <property type="term" value="F:pyridoxal phosphate binding"/>
    <property type="evidence" value="ECO:0007669"/>
    <property type="project" value="UniProtKB-ARBA"/>
</dbReference>
<keyword evidence="7" id="KW-1185">Reference proteome</keyword>
<dbReference type="Proteomes" id="UP001193389">
    <property type="component" value="Chromosome"/>
</dbReference>
<dbReference type="CDD" id="cd00616">
    <property type="entry name" value="AHBA_syn"/>
    <property type="match status" value="1"/>
</dbReference>
<dbReference type="GO" id="GO:0008483">
    <property type="term" value="F:transaminase activity"/>
    <property type="evidence" value="ECO:0007669"/>
    <property type="project" value="TreeGrafter"/>
</dbReference>
<reference evidence="6" key="1">
    <citation type="journal article" date="2020" name="Int. J. Syst. Evol. Microbiol.">
        <title>Aquipluma nitroreducens gen. nov. sp. nov., a novel facultatively anaerobic bacterium isolated from a freshwater lake.</title>
        <authorList>
            <person name="Watanabe M."/>
            <person name="Kojima H."/>
            <person name="Fukui M."/>
        </authorList>
    </citation>
    <scope>NUCLEOTIDE SEQUENCE</scope>
    <source>
        <strain evidence="6">MeG22</strain>
    </source>
</reference>
<dbReference type="SUPFAM" id="SSF53383">
    <property type="entry name" value="PLP-dependent transferases"/>
    <property type="match status" value="1"/>
</dbReference>
<evidence type="ECO:0000256" key="4">
    <source>
        <dbReference type="PIRSR" id="PIRSR000390-2"/>
    </source>
</evidence>
<accession>A0A5K7S469</accession>
<keyword evidence="1 4" id="KW-0663">Pyridoxal phosphate</keyword>
<evidence type="ECO:0000256" key="2">
    <source>
        <dbReference type="ARBA" id="ARBA00037999"/>
    </source>
</evidence>
<dbReference type="Gene3D" id="3.40.640.10">
    <property type="entry name" value="Type I PLP-dependent aspartate aminotransferase-like (Major domain)"/>
    <property type="match status" value="1"/>
</dbReference>
<dbReference type="RefSeq" id="WP_318349423.1">
    <property type="nucleotide sequence ID" value="NZ_AP018694.1"/>
</dbReference>
<organism evidence="6 7">
    <name type="scientific">Aquipluma nitroreducens</name>
    <dbReference type="NCBI Taxonomy" id="2010828"/>
    <lineage>
        <taxon>Bacteria</taxon>
        <taxon>Pseudomonadati</taxon>
        <taxon>Bacteroidota</taxon>
        <taxon>Bacteroidia</taxon>
        <taxon>Marinilabiliales</taxon>
        <taxon>Prolixibacteraceae</taxon>
        <taxon>Aquipluma</taxon>
    </lineage>
</organism>
<protein>
    <submittedName>
        <fullName evidence="6">Pleiotropic regulatory protein</fullName>
    </submittedName>
</protein>